<name>A0A6G5AH46_RHIMP</name>
<reference evidence="1" key="1">
    <citation type="submission" date="2020-03" db="EMBL/GenBank/DDBJ databases">
        <title>A transcriptome and proteome of the tick Rhipicephalus microplus shaped by the genetic composition of its hosts and developmental stage.</title>
        <authorList>
            <person name="Garcia G.R."/>
            <person name="Ribeiro J.M.C."/>
            <person name="Maruyama S.R."/>
            <person name="Gardinasse L.G."/>
            <person name="Nelson K."/>
            <person name="Ferreira B.R."/>
            <person name="Andrade T.G."/>
            <person name="Santos I.K.F.M."/>
        </authorList>
    </citation>
    <scope>NUCLEOTIDE SEQUENCE</scope>
    <source>
        <strain evidence="1">NSGR</strain>
        <tissue evidence="1">Salivary glands</tissue>
    </source>
</reference>
<protein>
    <submittedName>
        <fullName evidence="1">Uncharacterized protein</fullName>
    </submittedName>
</protein>
<dbReference type="EMBL" id="GIKN01007217">
    <property type="protein sequence ID" value="NIE49490.1"/>
    <property type="molecule type" value="Transcribed_RNA"/>
</dbReference>
<dbReference type="AlphaFoldDB" id="A0A6G5AH46"/>
<sequence length="125" mass="14385">MFPGQVHLVYWKLLCYSTYLHGIQVYIASLASLLRLRSFRSTSSAECTKCYNVGRDLRRLTQCISAQPLPRLAPLAFSIHCHKALNHDEVPGFVCVPKIQIHRVYNCLCYRCNYTLKSEVQSVYV</sequence>
<accession>A0A6G5AH46</accession>
<organism evidence="1">
    <name type="scientific">Rhipicephalus microplus</name>
    <name type="common">Cattle tick</name>
    <name type="synonym">Boophilus microplus</name>
    <dbReference type="NCBI Taxonomy" id="6941"/>
    <lineage>
        <taxon>Eukaryota</taxon>
        <taxon>Metazoa</taxon>
        <taxon>Ecdysozoa</taxon>
        <taxon>Arthropoda</taxon>
        <taxon>Chelicerata</taxon>
        <taxon>Arachnida</taxon>
        <taxon>Acari</taxon>
        <taxon>Parasitiformes</taxon>
        <taxon>Ixodida</taxon>
        <taxon>Ixodoidea</taxon>
        <taxon>Ixodidae</taxon>
        <taxon>Rhipicephalinae</taxon>
        <taxon>Rhipicephalus</taxon>
        <taxon>Boophilus</taxon>
    </lineage>
</organism>
<evidence type="ECO:0000313" key="1">
    <source>
        <dbReference type="EMBL" id="NIE49490.1"/>
    </source>
</evidence>
<proteinExistence type="predicted"/>